<dbReference type="GO" id="GO:0008270">
    <property type="term" value="F:zinc ion binding"/>
    <property type="evidence" value="ECO:0007669"/>
    <property type="project" value="UniProtKB-KW"/>
</dbReference>
<dbReference type="SMART" id="SM00343">
    <property type="entry name" value="ZnF_C2HC"/>
    <property type="match status" value="1"/>
</dbReference>
<keyword evidence="4" id="KW-1185">Reference proteome</keyword>
<feature type="domain" description="CCHC-type" evidence="3">
    <location>
        <begin position="32"/>
        <end position="47"/>
    </location>
</feature>
<reference evidence="5 6" key="2">
    <citation type="submission" date="2025-04" db="UniProtKB">
        <authorList>
            <consortium name="RefSeq"/>
        </authorList>
    </citation>
    <scope>IDENTIFICATION</scope>
    <source>
        <tissue evidence="5 6">Young leaves</tissue>
    </source>
</reference>
<dbReference type="Pfam" id="PF00098">
    <property type="entry name" value="zf-CCHC"/>
    <property type="match status" value="1"/>
</dbReference>
<feature type="compositionally biased region" description="Polar residues" evidence="2">
    <location>
        <begin position="79"/>
        <end position="93"/>
    </location>
</feature>
<dbReference type="KEGG" id="pda:120111226"/>
<dbReference type="InterPro" id="IPR001878">
    <property type="entry name" value="Znf_CCHC"/>
</dbReference>
<dbReference type="KEGG" id="pda:120107622"/>
<accession>A0A8B9AK97</accession>
<gene>
    <name evidence="6" type="primary">LOC120111226</name>
    <name evidence="5" type="synonym">LOC120107622</name>
</gene>
<feature type="region of interest" description="Disordered" evidence="2">
    <location>
        <begin position="57"/>
        <end position="110"/>
    </location>
</feature>
<dbReference type="Gene3D" id="4.10.60.10">
    <property type="entry name" value="Zinc finger, CCHC-type"/>
    <property type="match status" value="1"/>
</dbReference>
<evidence type="ECO:0000313" key="4">
    <source>
        <dbReference type="Proteomes" id="UP000228380"/>
    </source>
</evidence>
<proteinExistence type="predicted"/>
<organism evidence="4 6">
    <name type="scientific">Phoenix dactylifera</name>
    <name type="common">Date palm</name>
    <dbReference type="NCBI Taxonomy" id="42345"/>
    <lineage>
        <taxon>Eukaryota</taxon>
        <taxon>Viridiplantae</taxon>
        <taxon>Streptophyta</taxon>
        <taxon>Embryophyta</taxon>
        <taxon>Tracheophyta</taxon>
        <taxon>Spermatophyta</taxon>
        <taxon>Magnoliopsida</taxon>
        <taxon>Liliopsida</taxon>
        <taxon>Arecaceae</taxon>
        <taxon>Coryphoideae</taxon>
        <taxon>Phoeniceae</taxon>
        <taxon>Phoenix</taxon>
    </lineage>
</organism>
<dbReference type="PROSITE" id="PS50158">
    <property type="entry name" value="ZF_CCHC"/>
    <property type="match status" value="1"/>
</dbReference>
<keyword evidence="1" id="KW-0862">Zinc</keyword>
<dbReference type="AlphaFoldDB" id="A0A8B9AK97"/>
<reference evidence="4" key="1">
    <citation type="journal article" date="2019" name="Nat. Commun.">
        <title>Genome-wide association mapping of date palm fruit traits.</title>
        <authorList>
            <person name="Hazzouri K.M."/>
            <person name="Gros-Balthazard M."/>
            <person name="Flowers J.M."/>
            <person name="Copetti D."/>
            <person name="Lemansour A."/>
            <person name="Lebrun M."/>
            <person name="Masmoudi K."/>
            <person name="Ferrand S."/>
            <person name="Dhar M.I."/>
            <person name="Fresquez Z.A."/>
            <person name="Rosas U."/>
            <person name="Zhang J."/>
            <person name="Talag J."/>
            <person name="Lee S."/>
            <person name="Kudrna D."/>
            <person name="Powell R.F."/>
            <person name="Leitch I.J."/>
            <person name="Krueger R.R."/>
            <person name="Wing R.A."/>
            <person name="Amiri K.M.A."/>
            <person name="Purugganan M.D."/>
        </authorList>
    </citation>
    <scope>NUCLEOTIDE SEQUENCE [LARGE SCALE GENOMIC DNA]</scope>
    <source>
        <strain evidence="4">cv. Khalas</strain>
    </source>
</reference>
<dbReference type="GeneID" id="120111226"/>
<evidence type="ECO:0000256" key="2">
    <source>
        <dbReference type="SAM" id="MobiDB-lite"/>
    </source>
</evidence>
<dbReference type="SUPFAM" id="SSF57756">
    <property type="entry name" value="Retrovirus zinc finger-like domains"/>
    <property type="match status" value="1"/>
</dbReference>
<keyword evidence="1" id="KW-0479">Metal-binding</keyword>
<dbReference type="RefSeq" id="XP_038976903.1">
    <property type="nucleotide sequence ID" value="XM_039120975.1"/>
</dbReference>
<dbReference type="InterPro" id="IPR036875">
    <property type="entry name" value="Znf_CCHC_sf"/>
</dbReference>
<sequence>MARTESRFQSWPVCGICGKQHPGRCRMGQGVCYRCGQPGHFVRECPQGATQQFVPLASYPSVQMDRPSSREPVGRGRGQAQTSQQSAGPSQLSAPVGRGQGRVFTVNPQEAQASNAAMTGNLLF</sequence>
<keyword evidence="1" id="KW-0863">Zinc-finger</keyword>
<dbReference type="GO" id="GO:0003676">
    <property type="term" value="F:nucleic acid binding"/>
    <property type="evidence" value="ECO:0007669"/>
    <property type="project" value="InterPro"/>
</dbReference>
<dbReference type="OrthoDB" id="1751882at2759"/>
<protein>
    <submittedName>
        <fullName evidence="5">Uncharacterized protein LOC120107622</fullName>
    </submittedName>
    <submittedName>
        <fullName evidence="6">Uncharacterized protein LOC120111226</fullName>
    </submittedName>
</protein>
<evidence type="ECO:0000259" key="3">
    <source>
        <dbReference type="PROSITE" id="PS50158"/>
    </source>
</evidence>
<dbReference type="Proteomes" id="UP000228380">
    <property type="component" value="Chromosome 6"/>
</dbReference>
<evidence type="ECO:0000256" key="1">
    <source>
        <dbReference type="PROSITE-ProRule" id="PRU00047"/>
    </source>
</evidence>
<name>A0A8B9AK97_PHODC</name>
<evidence type="ECO:0000313" key="5">
    <source>
        <dbReference type="RefSeq" id="XP_038976903.1"/>
    </source>
</evidence>
<dbReference type="RefSeq" id="XP_038983714.1">
    <property type="nucleotide sequence ID" value="XM_039127786.1"/>
</dbReference>
<evidence type="ECO:0000313" key="6">
    <source>
        <dbReference type="RefSeq" id="XP_038983714.1"/>
    </source>
</evidence>